<reference evidence="14" key="1">
    <citation type="submission" date="2021-02" db="EMBL/GenBank/DDBJ databases">
        <authorList>
            <person name="Nowell W R."/>
        </authorList>
    </citation>
    <scope>NUCLEOTIDE SEQUENCE</scope>
</reference>
<dbReference type="Proteomes" id="UP000663834">
    <property type="component" value="Unassembled WGS sequence"/>
</dbReference>
<evidence type="ECO:0000256" key="6">
    <source>
        <dbReference type="ARBA" id="ARBA00023002"/>
    </source>
</evidence>
<evidence type="ECO:0000313" key="14">
    <source>
        <dbReference type="EMBL" id="CAF1309787.1"/>
    </source>
</evidence>
<keyword evidence="5 13" id="KW-1133">Transmembrane helix</keyword>
<evidence type="ECO:0000256" key="13">
    <source>
        <dbReference type="SAM" id="Phobius"/>
    </source>
</evidence>
<evidence type="ECO:0000313" key="19">
    <source>
        <dbReference type="EMBL" id="CAF3922275.1"/>
    </source>
</evidence>
<evidence type="ECO:0000256" key="8">
    <source>
        <dbReference type="ARBA" id="ARBA00023136"/>
    </source>
</evidence>
<dbReference type="Gene3D" id="3.40.50.720">
    <property type="entry name" value="NAD(P)-binding Rossmann-like Domain"/>
    <property type="match status" value="1"/>
</dbReference>
<evidence type="ECO:0000313" key="17">
    <source>
        <dbReference type="EMBL" id="CAF3820474.1"/>
    </source>
</evidence>
<dbReference type="PANTHER" id="PTHR24322">
    <property type="entry name" value="PKSB"/>
    <property type="match status" value="1"/>
</dbReference>
<dbReference type="InterPro" id="IPR036291">
    <property type="entry name" value="NAD(P)-bd_dom_sf"/>
</dbReference>
<evidence type="ECO:0000256" key="12">
    <source>
        <dbReference type="RuleBase" id="RU000363"/>
    </source>
</evidence>
<evidence type="ECO:0000256" key="7">
    <source>
        <dbReference type="ARBA" id="ARBA00023098"/>
    </source>
</evidence>
<dbReference type="Proteomes" id="UP000681720">
    <property type="component" value="Unassembled WGS sequence"/>
</dbReference>
<evidence type="ECO:0000256" key="1">
    <source>
        <dbReference type="ARBA" id="ARBA00004141"/>
    </source>
</evidence>
<dbReference type="PANTHER" id="PTHR24322:SF736">
    <property type="entry name" value="RETINOL DEHYDROGENASE 10"/>
    <property type="match status" value="1"/>
</dbReference>
<dbReference type="Proteomes" id="UP000681967">
    <property type="component" value="Unassembled WGS sequence"/>
</dbReference>
<dbReference type="SUPFAM" id="SSF51735">
    <property type="entry name" value="NAD(P)-binding Rossmann-fold domains"/>
    <property type="match status" value="1"/>
</dbReference>
<dbReference type="GO" id="GO:0016020">
    <property type="term" value="C:membrane"/>
    <property type="evidence" value="ECO:0007669"/>
    <property type="project" value="UniProtKB-SubCell"/>
</dbReference>
<evidence type="ECO:0000256" key="9">
    <source>
        <dbReference type="ARBA" id="ARBA00059620"/>
    </source>
</evidence>
<comment type="subcellular location">
    <subcellularLocation>
        <location evidence="1">Membrane</location>
        <topology evidence="1">Multi-pass membrane protein</topology>
    </subcellularLocation>
</comment>
<dbReference type="InterPro" id="IPR002347">
    <property type="entry name" value="SDR_fam"/>
</dbReference>
<dbReference type="EMBL" id="CAJNOW010007046">
    <property type="protein sequence ID" value="CAF1502347.1"/>
    <property type="molecule type" value="Genomic_DNA"/>
</dbReference>
<dbReference type="PRINTS" id="PR00081">
    <property type="entry name" value="GDHRDH"/>
</dbReference>
<dbReference type="Proteomes" id="UP000663824">
    <property type="component" value="Unassembled WGS sequence"/>
</dbReference>
<protein>
    <recommendedName>
        <fullName evidence="10">Short-chain dehydrogenase/reductase 3</fullName>
    </recommendedName>
    <alternativeName>
        <fullName evidence="11">Retinal short-chain dehydrogenase/reductase 1</fullName>
    </alternativeName>
</protein>
<feature type="transmembrane region" description="Helical" evidence="13">
    <location>
        <begin position="6"/>
        <end position="23"/>
    </location>
</feature>
<dbReference type="EMBL" id="CAJOBI010002290">
    <property type="protein sequence ID" value="CAF3922275.1"/>
    <property type="molecule type" value="Genomic_DNA"/>
</dbReference>
<evidence type="ECO:0000313" key="18">
    <source>
        <dbReference type="EMBL" id="CAF3821175.1"/>
    </source>
</evidence>
<sequence>MWYGIVVTFEYTQALFILIYYWIRALGRVLFVHDVEKNVGNETILVTGAGSGLGRGVAKRLAALGATVVLWDVNEKGNEDTKRQILDSWPSAKVYSMRVNLCDREDIYRTAKQVKDQVGDVTIVINNAGVVSGKSLLDIDDASIQRTFDVNIIAHFWVLKSFLGSMLAANRGHIVTIASGAGIFGIGKLTDYCSSKYAAVGLHDALTAELKQQHKDGIQTTVICPTFINTGMFHGVSGTATSVSLLDENYVCDSIVEAIRKNKHFVMLPPSTTLFYILKGLLPNECTDRFLRFFGLSKAMDTFVGRK</sequence>
<comment type="similarity">
    <text evidence="2 12">Belongs to the short-chain dehydrogenases/reductases (SDR) family.</text>
</comment>
<dbReference type="EMBL" id="CAJNOV010008073">
    <property type="protein sequence ID" value="CAF1309787.1"/>
    <property type="molecule type" value="Genomic_DNA"/>
</dbReference>
<dbReference type="FunFam" id="3.40.50.720:FF:000131">
    <property type="entry name" value="Short-chain dehydrogenase/reductase 3"/>
    <property type="match status" value="1"/>
</dbReference>
<dbReference type="Proteomes" id="UP000676336">
    <property type="component" value="Unassembled WGS sequence"/>
</dbReference>
<evidence type="ECO:0000256" key="11">
    <source>
        <dbReference type="ARBA" id="ARBA00082544"/>
    </source>
</evidence>
<keyword evidence="7" id="KW-0443">Lipid metabolism</keyword>
<dbReference type="PRINTS" id="PR00080">
    <property type="entry name" value="SDRFAMILY"/>
</dbReference>
<evidence type="ECO:0000313" key="20">
    <source>
        <dbReference type="Proteomes" id="UP000663855"/>
    </source>
</evidence>
<evidence type="ECO:0000313" key="16">
    <source>
        <dbReference type="EMBL" id="CAF2096239.1"/>
    </source>
</evidence>
<dbReference type="Pfam" id="PF00106">
    <property type="entry name" value="adh_short"/>
    <property type="match status" value="1"/>
</dbReference>
<dbReference type="GO" id="GO:0052650">
    <property type="term" value="F:all-trans-retinol dehydrogenase (NADP+) activity"/>
    <property type="evidence" value="ECO:0007669"/>
    <property type="project" value="UniProtKB-ARBA"/>
</dbReference>
<evidence type="ECO:0000256" key="3">
    <source>
        <dbReference type="ARBA" id="ARBA00022692"/>
    </source>
</evidence>
<evidence type="ECO:0000256" key="4">
    <source>
        <dbReference type="ARBA" id="ARBA00022857"/>
    </source>
</evidence>
<comment type="caution">
    <text evidence="14">The sequence shown here is derived from an EMBL/GenBank/DDBJ whole genome shotgun (WGS) entry which is preliminary data.</text>
</comment>
<dbReference type="EMBL" id="CAJOBJ010000404">
    <property type="protein sequence ID" value="CAF3820474.1"/>
    <property type="molecule type" value="Genomic_DNA"/>
</dbReference>
<keyword evidence="3 13" id="KW-0812">Transmembrane</keyword>
<evidence type="ECO:0000256" key="5">
    <source>
        <dbReference type="ARBA" id="ARBA00022989"/>
    </source>
</evidence>
<gene>
    <name evidence="18" type="ORF">BYL167_LOCUS4120</name>
    <name evidence="14" type="ORF">CJN711_LOCUS17373</name>
    <name evidence="17" type="ORF">GIL414_LOCUS2190</name>
    <name evidence="15" type="ORF">KQP761_LOCUS14689</name>
    <name evidence="16" type="ORF">MBJ925_LOCUS21462</name>
    <name evidence="19" type="ORF">SMN809_LOCUS7731</name>
</gene>
<dbReference type="OrthoDB" id="10253736at2759"/>
<dbReference type="Proteomes" id="UP000663855">
    <property type="component" value="Unassembled WGS sequence"/>
</dbReference>
<evidence type="ECO:0000313" key="15">
    <source>
        <dbReference type="EMBL" id="CAF1502347.1"/>
    </source>
</evidence>
<dbReference type="EMBL" id="CAJNRE010010803">
    <property type="protein sequence ID" value="CAF2096239.1"/>
    <property type="molecule type" value="Genomic_DNA"/>
</dbReference>
<name>A0A815EC49_9BILA</name>
<proteinExistence type="inferred from homology"/>
<evidence type="ECO:0000256" key="2">
    <source>
        <dbReference type="ARBA" id="ARBA00006484"/>
    </source>
</evidence>
<dbReference type="CDD" id="cd05339">
    <property type="entry name" value="17beta-HSDXI-like_SDR_c"/>
    <property type="match status" value="1"/>
</dbReference>
<keyword evidence="6" id="KW-0560">Oxidoreductase</keyword>
<comment type="function">
    <text evidence="9">Catalyzes the reduction of all-trans-retinal to all-trans-retinol in the presence of NADPH.</text>
</comment>
<keyword evidence="8 13" id="KW-0472">Membrane</keyword>
<keyword evidence="4" id="KW-0521">NADP</keyword>
<dbReference type="EMBL" id="CAJOBH010000849">
    <property type="protein sequence ID" value="CAF3821175.1"/>
    <property type="molecule type" value="Genomic_DNA"/>
</dbReference>
<evidence type="ECO:0000256" key="10">
    <source>
        <dbReference type="ARBA" id="ARBA00068717"/>
    </source>
</evidence>
<accession>A0A815EC49</accession>
<organism evidence="14 20">
    <name type="scientific">Rotaria magnacalcarata</name>
    <dbReference type="NCBI Taxonomy" id="392030"/>
    <lineage>
        <taxon>Eukaryota</taxon>
        <taxon>Metazoa</taxon>
        <taxon>Spiralia</taxon>
        <taxon>Gnathifera</taxon>
        <taxon>Rotifera</taxon>
        <taxon>Eurotatoria</taxon>
        <taxon>Bdelloidea</taxon>
        <taxon>Philodinida</taxon>
        <taxon>Philodinidae</taxon>
        <taxon>Rotaria</taxon>
    </lineage>
</organism>
<dbReference type="AlphaFoldDB" id="A0A815EC49"/>